<accession>B5GV64</accession>
<proteinExistence type="predicted"/>
<dbReference type="RefSeq" id="WP_003955733.1">
    <property type="nucleotide sequence ID" value="NZ_CM000913.1"/>
</dbReference>
<dbReference type="Pfam" id="PF12802">
    <property type="entry name" value="MarR_2"/>
    <property type="match status" value="1"/>
</dbReference>
<protein>
    <submittedName>
        <fullName evidence="1">Transcriptional regulator, MarR family</fullName>
    </submittedName>
</protein>
<dbReference type="InterPro" id="IPR000835">
    <property type="entry name" value="HTH_MarR-typ"/>
</dbReference>
<dbReference type="OrthoDB" id="69852at2"/>
<dbReference type="PANTHER" id="PTHR39515">
    <property type="entry name" value="CONSERVED PROTEIN"/>
    <property type="match status" value="1"/>
</dbReference>
<dbReference type="InterPro" id="IPR036388">
    <property type="entry name" value="WH-like_DNA-bd_sf"/>
</dbReference>
<dbReference type="STRING" id="1901.BB341_18895"/>
<evidence type="ECO:0000313" key="1">
    <source>
        <dbReference type="EMBL" id="EFG06958.1"/>
    </source>
</evidence>
<dbReference type="InterPro" id="IPR052526">
    <property type="entry name" value="HTH-type_Bedaq_tolerance"/>
</dbReference>
<sequence length="165" mass="17431">MAEMGPSAELGMLLVGINRLARRILRGGLTGPPLRGAQVELLRLVRASPGTRVSAAARELRLAGNSVSTLVHQLTALGLLERAADPRDGRAVLLSVTPEANRRLTVWEDRRAALFARQFARLGPADRTALAAALPALRALAAHLHEEAAAADSSARTTGEEAPAR</sequence>
<dbReference type="PROSITE" id="PS50995">
    <property type="entry name" value="HTH_MARR_2"/>
    <property type="match status" value="1"/>
</dbReference>
<dbReference type="SMART" id="SM00347">
    <property type="entry name" value="HTH_MARR"/>
    <property type="match status" value="1"/>
</dbReference>
<keyword evidence="2" id="KW-1185">Reference proteome</keyword>
<dbReference type="PANTHER" id="PTHR39515:SF2">
    <property type="entry name" value="HTH-TYPE TRANSCRIPTIONAL REGULATOR RV0880"/>
    <property type="match status" value="1"/>
</dbReference>
<gene>
    <name evidence="1" type="ORF">SCLAV_1885</name>
</gene>
<organism evidence="1 2">
    <name type="scientific">Streptomyces clavuligerus</name>
    <dbReference type="NCBI Taxonomy" id="1901"/>
    <lineage>
        <taxon>Bacteria</taxon>
        <taxon>Bacillati</taxon>
        <taxon>Actinomycetota</taxon>
        <taxon>Actinomycetes</taxon>
        <taxon>Kitasatosporales</taxon>
        <taxon>Streptomycetaceae</taxon>
        <taxon>Streptomyces</taxon>
    </lineage>
</organism>
<dbReference type="KEGG" id="sclf:BB341_18895"/>
<dbReference type="EMBL" id="CM000913">
    <property type="protein sequence ID" value="EFG06958.1"/>
    <property type="molecule type" value="Genomic_DNA"/>
</dbReference>
<dbReference type="SUPFAM" id="SSF46785">
    <property type="entry name" value="Winged helix' DNA-binding domain"/>
    <property type="match status" value="1"/>
</dbReference>
<dbReference type="eggNOG" id="COG1846">
    <property type="taxonomic scope" value="Bacteria"/>
</dbReference>
<evidence type="ECO:0000313" key="2">
    <source>
        <dbReference type="Proteomes" id="UP000002357"/>
    </source>
</evidence>
<dbReference type="Gene3D" id="1.10.10.10">
    <property type="entry name" value="Winged helix-like DNA-binding domain superfamily/Winged helix DNA-binding domain"/>
    <property type="match status" value="1"/>
</dbReference>
<dbReference type="GeneID" id="93731521"/>
<dbReference type="InterPro" id="IPR036390">
    <property type="entry name" value="WH_DNA-bd_sf"/>
</dbReference>
<dbReference type="GO" id="GO:0003700">
    <property type="term" value="F:DNA-binding transcription factor activity"/>
    <property type="evidence" value="ECO:0007669"/>
    <property type="project" value="InterPro"/>
</dbReference>
<reference evidence="1 2" key="1">
    <citation type="journal article" date="2010" name="Genome Biol. Evol.">
        <title>The sequence of a 1.8-mb bacterial linear plasmid reveals a rich evolutionary reservoir of secondary metabolic pathways.</title>
        <authorList>
            <person name="Medema M.H."/>
            <person name="Trefzer A."/>
            <person name="Kovalchuk A."/>
            <person name="van den Berg M."/>
            <person name="Mueller U."/>
            <person name="Heijne W."/>
            <person name="Wu L."/>
            <person name="Alam M.T."/>
            <person name="Ronning C.M."/>
            <person name="Nierman W.C."/>
            <person name="Bovenberg R.A.L."/>
            <person name="Breitling R."/>
            <person name="Takano E."/>
        </authorList>
    </citation>
    <scope>NUCLEOTIDE SEQUENCE [LARGE SCALE GENOMIC DNA]</scope>
    <source>
        <strain evidence="2">ATCC 27064 / DSM 738 / JCM 4710 / NBRC 13307 / NCIMB 12785 / NRRL 3585 / VKM Ac-602</strain>
    </source>
</reference>
<dbReference type="Proteomes" id="UP000002357">
    <property type="component" value="Chromosome"/>
</dbReference>
<dbReference type="AlphaFoldDB" id="B5GV64"/>
<name>B5GV64_STRCL</name>